<dbReference type="GO" id="GO:0005634">
    <property type="term" value="C:nucleus"/>
    <property type="evidence" value="ECO:0007669"/>
    <property type="project" value="TreeGrafter"/>
</dbReference>
<dbReference type="PANTHER" id="PTHR19290:SF134">
    <property type="entry name" value="NEUROGENIC DIFFERENTIATION FACTOR 1"/>
    <property type="match status" value="1"/>
</dbReference>
<keyword evidence="2" id="KW-0221">Differentiation</keyword>
<evidence type="ECO:0000256" key="7">
    <source>
        <dbReference type="ARBA" id="ARBA00023242"/>
    </source>
</evidence>
<dbReference type="InterPro" id="IPR050359">
    <property type="entry name" value="bHLH_transcription_factors"/>
</dbReference>
<dbReference type="SMART" id="SM00353">
    <property type="entry name" value="HLH"/>
    <property type="match status" value="1"/>
</dbReference>
<dbReference type="SUPFAM" id="SSF47459">
    <property type="entry name" value="HLH, helix-loop-helix DNA-binding domain"/>
    <property type="match status" value="1"/>
</dbReference>
<dbReference type="GO" id="GO:0000981">
    <property type="term" value="F:DNA-binding transcription factor activity, RNA polymerase II-specific"/>
    <property type="evidence" value="ECO:0007669"/>
    <property type="project" value="TreeGrafter"/>
</dbReference>
<name>A0A0X3PPY7_SCHSO</name>
<dbReference type="GO" id="GO:0061564">
    <property type="term" value="P:axon development"/>
    <property type="evidence" value="ECO:0007669"/>
    <property type="project" value="TreeGrafter"/>
</dbReference>
<dbReference type="GO" id="GO:0070888">
    <property type="term" value="F:E-box binding"/>
    <property type="evidence" value="ECO:0007669"/>
    <property type="project" value="TreeGrafter"/>
</dbReference>
<evidence type="ECO:0000256" key="6">
    <source>
        <dbReference type="ARBA" id="ARBA00023163"/>
    </source>
</evidence>
<evidence type="ECO:0000256" key="5">
    <source>
        <dbReference type="ARBA" id="ARBA00023125"/>
    </source>
</evidence>
<feature type="compositionally biased region" description="Polar residues" evidence="8">
    <location>
        <begin position="250"/>
        <end position="273"/>
    </location>
</feature>
<evidence type="ECO:0000313" key="10">
    <source>
        <dbReference type="EMBL" id="JAP54013.1"/>
    </source>
</evidence>
<feature type="region of interest" description="Disordered" evidence="8">
    <location>
        <begin position="120"/>
        <end position="155"/>
    </location>
</feature>
<keyword evidence="7" id="KW-0539">Nucleus</keyword>
<evidence type="ECO:0000256" key="4">
    <source>
        <dbReference type="ARBA" id="ARBA00023015"/>
    </source>
</evidence>
<sequence length="421" mass="45235">MSSEDAYASGPYHFAHRQEMLHAYFELLDSNAPTPYLPPSASATSASSTSFHSPFHLYPMLPHMPVSNSGPLSTDSSLANCPIARLDEAVHAAKFAEPIGYHQGNHGEVVHGLLQPGGSQVLNAAPQPEQRAAPKKRGPKKKPLTKEREVRMRNRRARANARERNRMHGLNHALESLRRHVPTFSTSQRLSKIETLRLAKNYIRALGDLLTSADSVDPLKMALTLTDGLSQNTTNLIAGTLKVSPRTLLQMQRSHASTSENSPLQQLSDTESPSGGMIDASGEWEGEECELIDPMPIISTAGAYAYCRTGSTEIGAPPTLPPIADKTPFLSGSGGGGGGGGQYSNVSNYLFSPPMIINRLAGGSSENAPFRGSPLSPLRSPYYPDFEYGGVRSACLGQVYSGSTTTVDGTSSTHEPKYSNF</sequence>
<keyword evidence="4" id="KW-0805">Transcription regulation</keyword>
<keyword evidence="1" id="KW-0217">Developmental protein</keyword>
<feature type="domain" description="BHLH" evidence="9">
    <location>
        <begin position="154"/>
        <end position="206"/>
    </location>
</feature>
<dbReference type="PANTHER" id="PTHR19290">
    <property type="entry name" value="BASIC HELIX-LOOP-HELIX PROTEIN NEUROGENIN-RELATED"/>
    <property type="match status" value="1"/>
</dbReference>
<dbReference type="InterPro" id="IPR022575">
    <property type="entry name" value="NeuroD_DUF"/>
</dbReference>
<reference evidence="10" key="1">
    <citation type="submission" date="2016-01" db="EMBL/GenBank/DDBJ databases">
        <title>Reference transcriptome for the parasite Schistocephalus solidus: insights into the molecular evolution of parasitism.</title>
        <authorList>
            <person name="Hebert F.O."/>
            <person name="Grambauer S."/>
            <person name="Barber I."/>
            <person name="Landry C.R."/>
            <person name="Aubin-Horth N."/>
        </authorList>
    </citation>
    <scope>NUCLEOTIDE SEQUENCE</scope>
</reference>
<keyword evidence="6" id="KW-0804">Transcription</keyword>
<evidence type="ECO:0000256" key="8">
    <source>
        <dbReference type="SAM" id="MobiDB-lite"/>
    </source>
</evidence>
<dbReference type="GO" id="GO:0045944">
    <property type="term" value="P:positive regulation of transcription by RNA polymerase II"/>
    <property type="evidence" value="ECO:0007669"/>
    <property type="project" value="TreeGrafter"/>
</dbReference>
<gene>
    <name evidence="10" type="primary">NDF1</name>
    <name evidence="10" type="ORF">TR117210</name>
</gene>
<accession>A0A0X3PPY7</accession>
<organism evidence="10">
    <name type="scientific">Schistocephalus solidus</name>
    <name type="common">Tapeworm</name>
    <dbReference type="NCBI Taxonomy" id="70667"/>
    <lineage>
        <taxon>Eukaryota</taxon>
        <taxon>Metazoa</taxon>
        <taxon>Spiralia</taxon>
        <taxon>Lophotrochozoa</taxon>
        <taxon>Platyhelminthes</taxon>
        <taxon>Cestoda</taxon>
        <taxon>Eucestoda</taxon>
        <taxon>Diphyllobothriidea</taxon>
        <taxon>Diphyllobothriidae</taxon>
        <taxon>Schistocephalus</taxon>
    </lineage>
</organism>
<dbReference type="PROSITE" id="PS50888">
    <property type="entry name" value="BHLH"/>
    <property type="match status" value="1"/>
</dbReference>
<evidence type="ECO:0000256" key="1">
    <source>
        <dbReference type="ARBA" id="ARBA00022473"/>
    </source>
</evidence>
<evidence type="ECO:0000259" key="9">
    <source>
        <dbReference type="PROSITE" id="PS50888"/>
    </source>
</evidence>
<dbReference type="InterPro" id="IPR036638">
    <property type="entry name" value="HLH_DNA-bd_sf"/>
</dbReference>
<keyword evidence="3" id="KW-0524">Neurogenesis</keyword>
<protein>
    <submittedName>
        <fullName evidence="10">Neurogenic differentiation factor 1</fullName>
    </submittedName>
</protein>
<feature type="region of interest" description="Disordered" evidence="8">
    <location>
        <begin position="250"/>
        <end position="281"/>
    </location>
</feature>
<proteinExistence type="predicted"/>
<dbReference type="Gene3D" id="4.10.280.10">
    <property type="entry name" value="Helix-loop-helix DNA-binding domain"/>
    <property type="match status" value="1"/>
</dbReference>
<dbReference type="GO" id="GO:0046983">
    <property type="term" value="F:protein dimerization activity"/>
    <property type="evidence" value="ECO:0007669"/>
    <property type="project" value="InterPro"/>
</dbReference>
<dbReference type="Pfam" id="PF12533">
    <property type="entry name" value="Neuro_bHLH"/>
    <property type="match status" value="1"/>
</dbReference>
<evidence type="ECO:0000256" key="3">
    <source>
        <dbReference type="ARBA" id="ARBA00022902"/>
    </source>
</evidence>
<dbReference type="GO" id="GO:0007423">
    <property type="term" value="P:sensory organ development"/>
    <property type="evidence" value="ECO:0007669"/>
    <property type="project" value="TreeGrafter"/>
</dbReference>
<keyword evidence="5" id="KW-0238">DNA-binding</keyword>
<evidence type="ECO:0000256" key="2">
    <source>
        <dbReference type="ARBA" id="ARBA00022782"/>
    </source>
</evidence>
<dbReference type="EMBL" id="GEEE01009212">
    <property type="protein sequence ID" value="JAP54013.1"/>
    <property type="molecule type" value="Transcribed_RNA"/>
</dbReference>
<dbReference type="Pfam" id="PF00010">
    <property type="entry name" value="HLH"/>
    <property type="match status" value="1"/>
</dbReference>
<dbReference type="AlphaFoldDB" id="A0A0X3PPY7"/>
<feature type="compositionally biased region" description="Basic residues" evidence="8">
    <location>
        <begin position="133"/>
        <end position="143"/>
    </location>
</feature>
<dbReference type="InterPro" id="IPR011598">
    <property type="entry name" value="bHLH_dom"/>
</dbReference>